<evidence type="ECO:0008006" key="4">
    <source>
        <dbReference type="Google" id="ProtNLM"/>
    </source>
</evidence>
<sequence>MASRTSAKRQRHSAVADHMRRRRLKEQTEGIDQDPGWTYVPIAVPNNVLAPVGEAGVEVQRITRALQSGLQAQMATFSRSLDYQLRNAMLSTEVLRSTLSVLDEPPSTQAIRGLLATEHLWREIEDEFGMLTAAEVADKVGSKAKARNGYALDKRKAGGLIGVERLNSIVYPGFQFTSTGTILSAVPRLVNIIKEHAKSEEGLVQWLCSPSGYLEGDRPVDHMDDIEAVVGAAQGHYGVEW</sequence>
<evidence type="ECO:0000313" key="3">
    <source>
        <dbReference type="Proteomes" id="UP000547458"/>
    </source>
</evidence>
<dbReference type="Proteomes" id="UP000547458">
    <property type="component" value="Unassembled WGS sequence"/>
</dbReference>
<dbReference type="EMBL" id="JAATJL010000001">
    <property type="protein sequence ID" value="NJC24419.1"/>
    <property type="molecule type" value="Genomic_DNA"/>
</dbReference>
<feature type="compositionally biased region" description="Basic residues" evidence="1">
    <location>
        <begin position="1"/>
        <end position="12"/>
    </location>
</feature>
<proteinExistence type="predicted"/>
<gene>
    <name evidence="2" type="ORF">BJ994_003495</name>
</gene>
<dbReference type="AlphaFoldDB" id="A0A846RTQ0"/>
<protein>
    <recommendedName>
        <fullName evidence="4">Antitoxin Xre/MbcA/ParS-like toxin-binding domain-containing protein</fullName>
    </recommendedName>
</protein>
<comment type="caution">
    <text evidence="2">The sequence shown here is derived from an EMBL/GenBank/DDBJ whole genome shotgun (WGS) entry which is preliminary data.</text>
</comment>
<name>A0A846RTQ0_9MICC</name>
<accession>A0A846RTQ0</accession>
<organism evidence="2 3">
    <name type="scientific">Arthrobacter pigmenti</name>
    <dbReference type="NCBI Taxonomy" id="271432"/>
    <lineage>
        <taxon>Bacteria</taxon>
        <taxon>Bacillati</taxon>
        <taxon>Actinomycetota</taxon>
        <taxon>Actinomycetes</taxon>
        <taxon>Micrococcales</taxon>
        <taxon>Micrococcaceae</taxon>
        <taxon>Arthrobacter</taxon>
    </lineage>
</organism>
<evidence type="ECO:0000256" key="1">
    <source>
        <dbReference type="SAM" id="MobiDB-lite"/>
    </source>
</evidence>
<dbReference type="RefSeq" id="WP_167995674.1">
    <property type="nucleotide sequence ID" value="NZ_JAATJL010000001.1"/>
</dbReference>
<evidence type="ECO:0000313" key="2">
    <source>
        <dbReference type="EMBL" id="NJC24419.1"/>
    </source>
</evidence>
<keyword evidence="3" id="KW-1185">Reference proteome</keyword>
<feature type="region of interest" description="Disordered" evidence="1">
    <location>
        <begin position="1"/>
        <end position="29"/>
    </location>
</feature>
<reference evidence="2 3" key="1">
    <citation type="submission" date="2020-03" db="EMBL/GenBank/DDBJ databases">
        <title>Sequencing the genomes of 1000 actinobacteria strains.</title>
        <authorList>
            <person name="Klenk H.-P."/>
        </authorList>
    </citation>
    <scope>NUCLEOTIDE SEQUENCE [LARGE SCALE GENOMIC DNA]</scope>
    <source>
        <strain evidence="2 3">DSM 16403</strain>
    </source>
</reference>